<feature type="compositionally biased region" description="Basic and acidic residues" evidence="4">
    <location>
        <begin position="258"/>
        <end position="271"/>
    </location>
</feature>
<feature type="domain" description="BRCT" evidence="5">
    <location>
        <begin position="819"/>
        <end position="903"/>
    </location>
</feature>
<dbReference type="Pfam" id="PF16589">
    <property type="entry name" value="BRCT_2"/>
    <property type="match status" value="1"/>
</dbReference>
<dbReference type="InterPro" id="IPR001357">
    <property type="entry name" value="BRCT_dom"/>
</dbReference>
<feature type="compositionally biased region" description="Basic and acidic residues" evidence="4">
    <location>
        <begin position="655"/>
        <end position="664"/>
    </location>
</feature>
<dbReference type="PANTHER" id="PTHR23196:SF1">
    <property type="entry name" value="PAX-INTERACTING PROTEIN 1"/>
    <property type="match status" value="1"/>
</dbReference>
<feature type="compositionally biased region" description="Basic and acidic residues" evidence="4">
    <location>
        <begin position="632"/>
        <end position="641"/>
    </location>
</feature>
<dbReference type="Pfam" id="PF16770">
    <property type="entry name" value="RTT107_BRCT_5"/>
    <property type="match status" value="1"/>
</dbReference>
<dbReference type="OrthoDB" id="342264at2759"/>
<gene>
    <name evidence="6" type="ORF">CDL15_Pgr016269</name>
    <name evidence="7" type="ORF">CRG98_010887</name>
</gene>
<dbReference type="PROSITE" id="PS50172">
    <property type="entry name" value="BRCT"/>
    <property type="match status" value="1"/>
</dbReference>
<keyword evidence="3" id="KW-0539">Nucleus</keyword>
<dbReference type="GO" id="GO:0005634">
    <property type="term" value="C:nucleus"/>
    <property type="evidence" value="ECO:0007669"/>
    <property type="project" value="UniProtKB-SubCell"/>
</dbReference>
<feature type="compositionally biased region" description="Basic and acidic residues" evidence="4">
    <location>
        <begin position="144"/>
        <end position="158"/>
    </location>
</feature>
<dbReference type="SMART" id="SM00292">
    <property type="entry name" value="BRCT"/>
    <property type="match status" value="1"/>
</dbReference>
<feature type="compositionally biased region" description="Polar residues" evidence="4">
    <location>
        <begin position="19"/>
        <end position="28"/>
    </location>
</feature>
<dbReference type="InterPro" id="IPR051579">
    <property type="entry name" value="DDR_Transcriptional_Reg"/>
</dbReference>
<proteinExistence type="predicted"/>
<evidence type="ECO:0000256" key="3">
    <source>
        <dbReference type="ARBA" id="ARBA00023242"/>
    </source>
</evidence>
<feature type="region of interest" description="Disordered" evidence="4">
    <location>
        <begin position="528"/>
        <end position="582"/>
    </location>
</feature>
<feature type="region of interest" description="Disordered" evidence="4">
    <location>
        <begin position="119"/>
        <end position="174"/>
    </location>
</feature>
<feature type="compositionally biased region" description="Basic and acidic residues" evidence="4">
    <location>
        <begin position="734"/>
        <end position="749"/>
    </location>
</feature>
<feature type="region of interest" description="Disordered" evidence="4">
    <location>
        <begin position="404"/>
        <end position="438"/>
    </location>
</feature>
<feature type="region of interest" description="Disordered" evidence="4">
    <location>
        <begin position="1"/>
        <end position="55"/>
    </location>
</feature>
<evidence type="ECO:0000256" key="4">
    <source>
        <dbReference type="SAM" id="MobiDB-lite"/>
    </source>
</evidence>
<evidence type="ECO:0000313" key="6">
    <source>
        <dbReference type="EMBL" id="OWM78545.1"/>
    </source>
</evidence>
<keyword evidence="2" id="KW-0227">DNA damage</keyword>
<dbReference type="EMBL" id="PGOL01000542">
    <property type="protein sequence ID" value="PKI68830.1"/>
    <property type="molecule type" value="Genomic_DNA"/>
</dbReference>
<keyword evidence="9" id="KW-1185">Reference proteome</keyword>
<protein>
    <recommendedName>
        <fullName evidence="5">BRCT domain-containing protein</fullName>
    </recommendedName>
</protein>
<evidence type="ECO:0000259" key="5">
    <source>
        <dbReference type="PROSITE" id="PS50172"/>
    </source>
</evidence>
<feature type="region of interest" description="Disordered" evidence="4">
    <location>
        <begin position="631"/>
        <end position="766"/>
    </location>
</feature>
<dbReference type="AlphaFoldDB" id="A0A218X057"/>
<feature type="compositionally biased region" description="Acidic residues" evidence="4">
    <location>
        <begin position="121"/>
        <end position="143"/>
    </location>
</feature>
<feature type="compositionally biased region" description="Low complexity" evidence="4">
    <location>
        <begin position="31"/>
        <end position="42"/>
    </location>
</feature>
<reference evidence="7 9" key="3">
    <citation type="submission" date="2017-11" db="EMBL/GenBank/DDBJ databases">
        <title>De-novo sequencing of pomegranate (Punica granatum L.) genome.</title>
        <authorList>
            <person name="Akparov Z."/>
            <person name="Amiraslanov A."/>
            <person name="Hajiyeva S."/>
            <person name="Abbasov M."/>
            <person name="Kaur K."/>
            <person name="Hamwieh A."/>
            <person name="Solovyev V."/>
            <person name="Salamov A."/>
            <person name="Braich B."/>
            <person name="Kosarev P."/>
            <person name="Mahmoud A."/>
            <person name="Hajiyev E."/>
            <person name="Babayeva S."/>
            <person name="Izzatullayeva V."/>
            <person name="Mammadov A."/>
            <person name="Mammadov A."/>
            <person name="Sharifova S."/>
            <person name="Ojaghi J."/>
            <person name="Eynullazada K."/>
            <person name="Bayramov B."/>
            <person name="Abdulazimova A."/>
            <person name="Shahmuradov I."/>
        </authorList>
    </citation>
    <scope>NUCLEOTIDE SEQUENCE [LARGE SCALE GENOMIC DNA]</scope>
    <source>
        <strain evidence="7">AG2017</strain>
        <strain evidence="9">cv. AG2017</strain>
        <tissue evidence="7">Leaf</tissue>
    </source>
</reference>
<feature type="region of interest" description="Disordered" evidence="4">
    <location>
        <begin position="205"/>
        <end position="271"/>
    </location>
</feature>
<dbReference type="EMBL" id="MTKT01002495">
    <property type="protein sequence ID" value="OWM78545.1"/>
    <property type="molecule type" value="Genomic_DNA"/>
</dbReference>
<reference evidence="6" key="2">
    <citation type="submission" date="2017-06" db="EMBL/GenBank/DDBJ databases">
        <title>The pomegranate genome and the genomics of punicalagin biosynthesis.</title>
        <authorList>
            <person name="Xu C."/>
        </authorList>
    </citation>
    <scope>NUCLEOTIDE SEQUENCE [LARGE SCALE GENOMIC DNA]</scope>
    <source>
        <tissue evidence="6">Fresh leaf</tissue>
    </source>
</reference>
<dbReference type="InterPro" id="IPR036420">
    <property type="entry name" value="BRCT_dom_sf"/>
</dbReference>
<dbReference type="PANTHER" id="PTHR23196">
    <property type="entry name" value="PAX TRANSCRIPTION ACTIVATION DOMAIN INTERACTING PROTEIN"/>
    <property type="match status" value="1"/>
</dbReference>
<feature type="compositionally biased region" description="Polar residues" evidence="4">
    <location>
        <begin position="208"/>
        <end position="247"/>
    </location>
</feature>
<evidence type="ECO:0000313" key="8">
    <source>
        <dbReference type="Proteomes" id="UP000197138"/>
    </source>
</evidence>
<accession>A0A218X057</accession>
<dbReference type="GO" id="GO:0006974">
    <property type="term" value="P:DNA damage response"/>
    <property type="evidence" value="ECO:0007669"/>
    <property type="project" value="UniProtKB-KW"/>
</dbReference>
<name>A0A218X057_PUNGR</name>
<reference evidence="8" key="1">
    <citation type="journal article" date="2017" name="Plant J.">
        <title>The pomegranate (Punica granatum L.) genome and the genomics of punicalagin biosynthesis.</title>
        <authorList>
            <person name="Qin G."/>
            <person name="Xu C."/>
            <person name="Ming R."/>
            <person name="Tang H."/>
            <person name="Guyot R."/>
            <person name="Kramer E.M."/>
            <person name="Hu Y."/>
            <person name="Yi X."/>
            <person name="Qi Y."/>
            <person name="Xu X."/>
            <person name="Gao Z."/>
            <person name="Pan H."/>
            <person name="Jian J."/>
            <person name="Tian Y."/>
            <person name="Yue Z."/>
            <person name="Xu Y."/>
        </authorList>
    </citation>
    <scope>NUCLEOTIDE SEQUENCE [LARGE SCALE GENOMIC DNA]</scope>
    <source>
        <strain evidence="8">cv. Dabenzi</strain>
    </source>
</reference>
<dbReference type="SUPFAM" id="SSF52113">
    <property type="entry name" value="BRCT domain"/>
    <property type="match status" value="1"/>
</dbReference>
<dbReference type="CDD" id="cd18432">
    <property type="entry name" value="BRCT_PAXIP1_rpt6_like"/>
    <property type="match status" value="1"/>
</dbReference>
<comment type="caution">
    <text evidence="6">The sequence shown here is derived from an EMBL/GenBank/DDBJ whole genome shotgun (WGS) entry which is preliminary data.</text>
</comment>
<evidence type="ECO:0000313" key="9">
    <source>
        <dbReference type="Proteomes" id="UP000233551"/>
    </source>
</evidence>
<evidence type="ECO:0000256" key="2">
    <source>
        <dbReference type="ARBA" id="ARBA00022763"/>
    </source>
</evidence>
<organism evidence="6 8">
    <name type="scientific">Punica granatum</name>
    <name type="common">Pomegranate</name>
    <dbReference type="NCBI Taxonomy" id="22663"/>
    <lineage>
        <taxon>Eukaryota</taxon>
        <taxon>Viridiplantae</taxon>
        <taxon>Streptophyta</taxon>
        <taxon>Embryophyta</taxon>
        <taxon>Tracheophyta</taxon>
        <taxon>Spermatophyta</taxon>
        <taxon>Magnoliopsida</taxon>
        <taxon>eudicotyledons</taxon>
        <taxon>Gunneridae</taxon>
        <taxon>Pentapetalae</taxon>
        <taxon>rosids</taxon>
        <taxon>malvids</taxon>
        <taxon>Myrtales</taxon>
        <taxon>Lythraceae</taxon>
        <taxon>Punica</taxon>
    </lineage>
</organism>
<evidence type="ECO:0000313" key="7">
    <source>
        <dbReference type="EMBL" id="PKI68830.1"/>
    </source>
</evidence>
<sequence>MGSLGNGNDNGEKGPEIQESFNLSNAGETQLLDSRLSPSSLPANDEMEEDDPVDEHFLESTMPYDDTVPVDGEFETQIVNLYEETQAVNFDAETQVINSQEDRMDNLETQLLDEFATQVVTDDESEETCGTEVLGAEDDSTDDESVRKSSGDSTDKKNMQFSSPGEKGKSRQKANNLMDELCGQGSPPRGFTSIRTASVRASGLAARSASTNQSDSRSFNLLSSGQSSAETSKMNGLSRVTVSSNSLEEVDQEQLAGKLDDKVEEPGDKNKCRVGSSAVRRLFTEDVDLEMNSNSSDNAEEELNIAGLSYNDSQEPGDVSQANALDFVDRFLKDNLDDLHQDFGVKKTGVVKSASVLNARGTQLLAANRAATKVTGIFDWDDNMEDEGGGDIFCRRKDDFFNGESMQKSRTQPWKKAQRSRLDERKLSNEPSGPQDKIRGLVCSAPAVKFNTRGEIRKKTKVDDACARNLKDEFIAEVTGKCLSGNYEEVCTVGFDTQVAAEAMEALCHDEGLIEKGGRKDKELQNVVENGRKKGPELPSKCPRRFKRTDGSDAKKSSISLRRSSRNITKHQQTAKVKLREQTSDLTNTHELDISCGSREVKNGMLEEKLEEVSKVGDSFTPVARRTRLSKVAKEGPRAEKLSNLPRETNGAAEIDAHKLRDVPSRPPARPEGGGEPVPRRKRSWDQGTRASSGAKRKALATKWNLGVEGLTEQKSAEDPSTTAERNPSLSKSVEAEAKVDESPRERSKVSNMTCITPTSRSTPSNDLSPVCVGNEYFKHSCKNLSRSSLWKELKSLTASSGLEPSHASKETRRRWRDMADVRVLFSHHLDDDTIKQQKKILTRLGASEASSISDATHFVTDKFVRTRNMLEAVALSKPVVTHLWLEGCGQAGCFLDEKSYVLRDAKKEKEIGFTMPVSLSRASQYPLLRDQRVFITTRTKPSKEIISSLVKAVGGQLAEGLGRSALRDDKILDDLLILSCEEDYNICLPFLEKGASVYSSELLLNGIVIQKLEYERHRLFVDSVKRTRSTVWLKRDGKKFVPVSSKRNKQ</sequence>
<feature type="compositionally biased region" description="Polar residues" evidence="4">
    <location>
        <begin position="719"/>
        <end position="732"/>
    </location>
</feature>
<dbReference type="CDD" id="cd17744">
    <property type="entry name" value="BRCT_MDC1_rpt1"/>
    <property type="match status" value="1"/>
</dbReference>
<dbReference type="STRING" id="22663.A0A218X057"/>
<dbReference type="GeneID" id="116209609"/>
<feature type="compositionally biased region" description="Polar residues" evidence="4">
    <location>
        <begin position="750"/>
        <end position="766"/>
    </location>
</feature>
<dbReference type="Gene3D" id="3.40.50.10190">
    <property type="entry name" value="BRCT domain"/>
    <property type="match status" value="2"/>
</dbReference>
<dbReference type="Proteomes" id="UP000233551">
    <property type="component" value="Unassembled WGS sequence"/>
</dbReference>
<dbReference type="Proteomes" id="UP000197138">
    <property type="component" value="Unassembled WGS sequence"/>
</dbReference>
<evidence type="ECO:0000256" key="1">
    <source>
        <dbReference type="ARBA" id="ARBA00004123"/>
    </source>
</evidence>
<comment type="subcellular location">
    <subcellularLocation>
        <location evidence="1">Nucleus</location>
    </subcellularLocation>
</comment>